<dbReference type="EMBL" id="JAURUR010000002">
    <property type="protein sequence ID" value="MDP9763875.1"/>
    <property type="molecule type" value="Genomic_DNA"/>
</dbReference>
<sequence length="95" mass="10788">MTRAEHDRRNAQQLEMYRHHLHGQPKPTRMDAGLPTEPTLDARAFALVRSVIGLRTQQVADALQIKRARAAKVLTDLEDAGRIHRARSGAWEVTR</sequence>
<gene>
    <name evidence="1" type="ORF">QO006_001292</name>
</gene>
<evidence type="ECO:0000313" key="1">
    <source>
        <dbReference type="EMBL" id="MDP9763875.1"/>
    </source>
</evidence>
<dbReference type="RefSeq" id="WP_307465038.1">
    <property type="nucleotide sequence ID" value="NZ_JAURUR010000002.1"/>
</dbReference>
<name>A0ABT9MBA5_9DEIO</name>
<proteinExistence type="predicted"/>
<accession>A0ABT9MBA5</accession>
<dbReference type="Proteomes" id="UP001232163">
    <property type="component" value="Unassembled WGS sequence"/>
</dbReference>
<keyword evidence="2" id="KW-1185">Reference proteome</keyword>
<reference evidence="1 2" key="1">
    <citation type="submission" date="2023-07" db="EMBL/GenBank/DDBJ databases">
        <title>Genomic Encyclopedia of Type Strains, Phase IV (KMG-IV): sequencing the most valuable type-strain genomes for metagenomic binning, comparative biology and taxonomic classification.</title>
        <authorList>
            <person name="Goeker M."/>
        </authorList>
    </citation>
    <scope>NUCLEOTIDE SEQUENCE [LARGE SCALE GENOMIC DNA]</scope>
    <source>
        <strain evidence="1 2">NIO-1023</strain>
    </source>
</reference>
<protein>
    <submittedName>
        <fullName evidence="1">Transcriptional regulator of viral defense system</fullName>
    </submittedName>
</protein>
<organism evidence="1 2">
    <name type="scientific">Deinococcus enclensis</name>
    <dbReference type="NCBI Taxonomy" id="1049582"/>
    <lineage>
        <taxon>Bacteria</taxon>
        <taxon>Thermotogati</taxon>
        <taxon>Deinococcota</taxon>
        <taxon>Deinococci</taxon>
        <taxon>Deinococcales</taxon>
        <taxon>Deinococcaceae</taxon>
        <taxon>Deinococcus</taxon>
    </lineage>
</organism>
<comment type="caution">
    <text evidence="1">The sequence shown here is derived from an EMBL/GenBank/DDBJ whole genome shotgun (WGS) entry which is preliminary data.</text>
</comment>
<evidence type="ECO:0000313" key="2">
    <source>
        <dbReference type="Proteomes" id="UP001232163"/>
    </source>
</evidence>